<protein>
    <submittedName>
        <fullName evidence="2">Uncharacterized protein</fullName>
    </submittedName>
</protein>
<gene>
    <name evidence="2" type="ORF">KC19_VG092600</name>
</gene>
<accession>A0A8T0HNN2</accession>
<sequence length="133" mass="14765">MDSGRSSSAEDVHASFGEADMVDEPFEEQPLEAMEEGVKKPVTRTPPRLNQVESDVAELKSNVSEILQRLIVYEGFPRVMEELLQTIKNTGDRTAHAHFSAACDGSQVNVISVVLRKTVRGNEDLKRLVPKKT</sequence>
<organism evidence="2 3">
    <name type="scientific">Ceratodon purpureus</name>
    <name type="common">Fire moss</name>
    <name type="synonym">Dicranum purpureum</name>
    <dbReference type="NCBI Taxonomy" id="3225"/>
    <lineage>
        <taxon>Eukaryota</taxon>
        <taxon>Viridiplantae</taxon>
        <taxon>Streptophyta</taxon>
        <taxon>Embryophyta</taxon>
        <taxon>Bryophyta</taxon>
        <taxon>Bryophytina</taxon>
        <taxon>Bryopsida</taxon>
        <taxon>Dicranidae</taxon>
        <taxon>Pseudoditrichales</taxon>
        <taxon>Ditrichaceae</taxon>
        <taxon>Ceratodon</taxon>
    </lineage>
</organism>
<keyword evidence="3" id="KW-1185">Reference proteome</keyword>
<dbReference type="AlphaFoldDB" id="A0A8T0HNN2"/>
<comment type="caution">
    <text evidence="2">The sequence shown here is derived from an EMBL/GenBank/DDBJ whole genome shotgun (WGS) entry which is preliminary data.</text>
</comment>
<evidence type="ECO:0000313" key="3">
    <source>
        <dbReference type="Proteomes" id="UP000822688"/>
    </source>
</evidence>
<name>A0A8T0HNN2_CERPU</name>
<reference evidence="2" key="1">
    <citation type="submission" date="2020-06" db="EMBL/GenBank/DDBJ databases">
        <title>WGS assembly of Ceratodon purpureus strain R40.</title>
        <authorList>
            <person name="Carey S.B."/>
            <person name="Jenkins J."/>
            <person name="Shu S."/>
            <person name="Lovell J.T."/>
            <person name="Sreedasyam A."/>
            <person name="Maumus F."/>
            <person name="Tiley G.P."/>
            <person name="Fernandez-Pozo N."/>
            <person name="Barry K."/>
            <person name="Chen C."/>
            <person name="Wang M."/>
            <person name="Lipzen A."/>
            <person name="Daum C."/>
            <person name="Saski C.A."/>
            <person name="Payton A.C."/>
            <person name="Mcbreen J.C."/>
            <person name="Conrad R.E."/>
            <person name="Kollar L.M."/>
            <person name="Olsson S."/>
            <person name="Huttunen S."/>
            <person name="Landis J.B."/>
            <person name="Wickett N.J."/>
            <person name="Johnson M.G."/>
            <person name="Rensing S.A."/>
            <person name="Grimwood J."/>
            <person name="Schmutz J."/>
            <person name="Mcdaniel S.F."/>
        </authorList>
    </citation>
    <scope>NUCLEOTIDE SEQUENCE</scope>
    <source>
        <strain evidence="2">R40</strain>
    </source>
</reference>
<dbReference type="EMBL" id="CM026426">
    <property type="protein sequence ID" value="KAG0572409.1"/>
    <property type="molecule type" value="Genomic_DNA"/>
</dbReference>
<evidence type="ECO:0000256" key="1">
    <source>
        <dbReference type="SAM" id="MobiDB-lite"/>
    </source>
</evidence>
<proteinExistence type="predicted"/>
<feature type="region of interest" description="Disordered" evidence="1">
    <location>
        <begin position="1"/>
        <end position="24"/>
    </location>
</feature>
<evidence type="ECO:0000313" key="2">
    <source>
        <dbReference type="EMBL" id="KAG0572409.1"/>
    </source>
</evidence>
<dbReference type="Proteomes" id="UP000822688">
    <property type="component" value="Chromosome V"/>
</dbReference>